<keyword evidence="2" id="KW-0808">Transferase</keyword>
<evidence type="ECO:0000259" key="1">
    <source>
        <dbReference type="PROSITE" id="PS50042"/>
    </source>
</evidence>
<dbReference type="Pfam" id="PF00027">
    <property type="entry name" value="cNMP_binding"/>
    <property type="match status" value="1"/>
</dbReference>
<protein>
    <submittedName>
        <fullName evidence="2">cAMP-binding domain of CRP or a regulatory subunit of cAMP-dependent protein kinases</fullName>
    </submittedName>
</protein>
<dbReference type="InterPro" id="IPR000595">
    <property type="entry name" value="cNMP-bd_dom"/>
</dbReference>
<proteinExistence type="predicted"/>
<dbReference type="Proteomes" id="UP000199577">
    <property type="component" value="Unassembled WGS sequence"/>
</dbReference>
<name>A0A1I1DSM5_9SPHI</name>
<keyword evidence="2" id="KW-0418">Kinase</keyword>
<dbReference type="CDD" id="cd00038">
    <property type="entry name" value="CAP_ED"/>
    <property type="match status" value="1"/>
</dbReference>
<feature type="domain" description="Cyclic nucleotide-binding" evidence="1">
    <location>
        <begin position="75"/>
        <end position="102"/>
    </location>
</feature>
<dbReference type="STRING" id="623281.SAMN05421747_10150"/>
<dbReference type="GO" id="GO:0016301">
    <property type="term" value="F:kinase activity"/>
    <property type="evidence" value="ECO:0007669"/>
    <property type="project" value="UniProtKB-KW"/>
</dbReference>
<keyword evidence="3" id="KW-1185">Reference proteome</keyword>
<dbReference type="AlphaFoldDB" id="A0A1I1DSM5"/>
<evidence type="ECO:0000313" key="3">
    <source>
        <dbReference type="Proteomes" id="UP000199577"/>
    </source>
</evidence>
<dbReference type="InterPro" id="IPR014710">
    <property type="entry name" value="RmlC-like_jellyroll"/>
</dbReference>
<organism evidence="2 3">
    <name type="scientific">Parapedobacter composti</name>
    <dbReference type="NCBI Taxonomy" id="623281"/>
    <lineage>
        <taxon>Bacteria</taxon>
        <taxon>Pseudomonadati</taxon>
        <taxon>Bacteroidota</taxon>
        <taxon>Sphingobacteriia</taxon>
        <taxon>Sphingobacteriales</taxon>
        <taxon>Sphingobacteriaceae</taxon>
        <taxon>Parapedobacter</taxon>
    </lineage>
</organism>
<sequence length="240" mass="27404">MKIVYKLTGNCLRSTTYCNDHSGRGLQAVALKADLRQQGSFCTFKAVDNFLAALRKYVPISEEDAAYFYSFFKKKQYQRGELLLKEGEVAHEVFFVMKGALRQYFFNERGDERTCNFTFEHQFVTDLESFSRQAKSATHIIALEPAACLVLTCEDAVTCLKESPAVASLFGLIVENLATDTIRRIRSLLSKTPEEQIEELTKTNPEMLRRVPQRYIAQYLGVAPESLSRIRKRMIANQKS</sequence>
<dbReference type="SUPFAM" id="SSF51206">
    <property type="entry name" value="cAMP-binding domain-like"/>
    <property type="match status" value="1"/>
</dbReference>
<accession>A0A1I1DSM5</accession>
<dbReference type="RefSeq" id="WP_211657477.1">
    <property type="nucleotide sequence ID" value="NZ_FOLL01000001.1"/>
</dbReference>
<dbReference type="EMBL" id="FOLL01000001">
    <property type="protein sequence ID" value="SFB77854.1"/>
    <property type="molecule type" value="Genomic_DNA"/>
</dbReference>
<dbReference type="PROSITE" id="PS50042">
    <property type="entry name" value="CNMP_BINDING_3"/>
    <property type="match status" value="1"/>
</dbReference>
<reference evidence="2 3" key="1">
    <citation type="submission" date="2016-10" db="EMBL/GenBank/DDBJ databases">
        <authorList>
            <person name="de Groot N.N."/>
        </authorList>
    </citation>
    <scope>NUCLEOTIDE SEQUENCE [LARGE SCALE GENOMIC DNA]</scope>
    <source>
        <strain evidence="2 3">DSM 22900</strain>
    </source>
</reference>
<gene>
    <name evidence="2" type="ORF">SAMN05421747_10150</name>
</gene>
<dbReference type="InterPro" id="IPR018490">
    <property type="entry name" value="cNMP-bd_dom_sf"/>
</dbReference>
<dbReference type="Gene3D" id="2.60.120.10">
    <property type="entry name" value="Jelly Rolls"/>
    <property type="match status" value="1"/>
</dbReference>
<evidence type="ECO:0000313" key="2">
    <source>
        <dbReference type="EMBL" id="SFB77854.1"/>
    </source>
</evidence>